<name>A0A8H2WY66_9AGAM</name>
<dbReference type="AlphaFoldDB" id="A0A8H2WY66"/>
<proteinExistence type="predicted"/>
<accession>A0A8H2WY66</accession>
<reference evidence="2" key="1">
    <citation type="submission" date="2021-01" db="EMBL/GenBank/DDBJ databases">
        <authorList>
            <person name="Kaushik A."/>
        </authorList>
    </citation>
    <scope>NUCLEOTIDE SEQUENCE</scope>
    <source>
        <strain evidence="2">AG2-2IIIB</strain>
    </source>
</reference>
<dbReference type="Proteomes" id="UP000663843">
    <property type="component" value="Unassembled WGS sequence"/>
</dbReference>
<dbReference type="EMBL" id="CAJMWT010001598">
    <property type="protein sequence ID" value="CAE6411195.1"/>
    <property type="molecule type" value="Genomic_DNA"/>
</dbReference>
<evidence type="ECO:0000256" key="1">
    <source>
        <dbReference type="SAM" id="MobiDB-lite"/>
    </source>
</evidence>
<comment type="caution">
    <text evidence="2">The sequence shown here is derived from an EMBL/GenBank/DDBJ whole genome shotgun (WGS) entry which is preliminary data.</text>
</comment>
<evidence type="ECO:0000313" key="3">
    <source>
        <dbReference type="Proteomes" id="UP000663843"/>
    </source>
</evidence>
<sequence length="196" mass="22775">MSKRSSDEDRFEEAANAHPSRTTRTSLPPLVLEQDSNQLSSEDRVVRPPSPSPVTDGSGYQHATLKISSIASLAEHDRKTSAAAEGMLNLRTLDHVWEETGREWENKHKVTCPFLQDDDFRKMVQDHRSSNSALEREWQDMWLFQIREWTITKFIAMAHLQKEDVHQRIRSWIETGVYHCESLELWEELLVLCLFA</sequence>
<feature type="region of interest" description="Disordered" evidence="1">
    <location>
        <begin position="1"/>
        <end position="60"/>
    </location>
</feature>
<gene>
    <name evidence="2" type="ORF">RDB_LOCUS44081</name>
</gene>
<feature type="compositionally biased region" description="Basic and acidic residues" evidence="1">
    <location>
        <begin position="1"/>
        <end position="15"/>
    </location>
</feature>
<organism evidence="2 3">
    <name type="scientific">Rhizoctonia solani</name>
    <dbReference type="NCBI Taxonomy" id="456999"/>
    <lineage>
        <taxon>Eukaryota</taxon>
        <taxon>Fungi</taxon>
        <taxon>Dikarya</taxon>
        <taxon>Basidiomycota</taxon>
        <taxon>Agaricomycotina</taxon>
        <taxon>Agaricomycetes</taxon>
        <taxon>Cantharellales</taxon>
        <taxon>Ceratobasidiaceae</taxon>
        <taxon>Rhizoctonia</taxon>
    </lineage>
</organism>
<protein>
    <submittedName>
        <fullName evidence="2">Uncharacterized protein</fullName>
    </submittedName>
</protein>
<evidence type="ECO:0000313" key="2">
    <source>
        <dbReference type="EMBL" id="CAE6411195.1"/>
    </source>
</evidence>